<sequence>MSSVPQNVIKHKVGLLNLATELGNVSRACKVMGFSRDTFYRYQTAMEAGGVDALIDANRK</sequence>
<dbReference type="AlphaFoldDB" id="A0A0A1FBG0"/>
<reference evidence="2" key="1">
    <citation type="journal article" date="2014" name="Soil Biol. Biochem.">
        <title>Structure and function of bacterial communities in ageing soils: Insights from the Mendocino ecological staircase.</title>
        <authorList>
            <person name="Uroz S."/>
            <person name="Tech J.J."/>
            <person name="Sawaya N.A."/>
            <person name="Frey-Klett P."/>
            <person name="Leveau J.H.J."/>
        </authorList>
    </citation>
    <scope>NUCLEOTIDE SEQUENCE [LARGE SCALE GENOMIC DNA]</scope>
    <source>
        <strain evidence="2">Cal35</strain>
    </source>
</reference>
<name>A0A0A1FBG0_9BURK</name>
<evidence type="ECO:0000313" key="1">
    <source>
        <dbReference type="EMBL" id="AIY41100.1"/>
    </source>
</evidence>
<protein>
    <submittedName>
        <fullName evidence="1">Mobile element protein</fullName>
    </submittedName>
</protein>
<gene>
    <name evidence="1" type="ORF">LT85_1942</name>
</gene>
<keyword evidence="2" id="KW-1185">Reference proteome</keyword>
<organism evidence="1 2">
    <name type="scientific">Collimonas arenae</name>
    <dbReference type="NCBI Taxonomy" id="279058"/>
    <lineage>
        <taxon>Bacteria</taxon>
        <taxon>Pseudomonadati</taxon>
        <taxon>Pseudomonadota</taxon>
        <taxon>Betaproteobacteria</taxon>
        <taxon>Burkholderiales</taxon>
        <taxon>Oxalobacteraceae</taxon>
        <taxon>Collimonas</taxon>
    </lineage>
</organism>
<accession>A0A0A1FBG0</accession>
<dbReference type="EMBL" id="CP009962">
    <property type="protein sequence ID" value="AIY41100.1"/>
    <property type="molecule type" value="Genomic_DNA"/>
</dbReference>
<evidence type="ECO:0000313" key="2">
    <source>
        <dbReference type="Proteomes" id="UP000030302"/>
    </source>
</evidence>
<dbReference type="Pfam" id="PF13551">
    <property type="entry name" value="HTH_29"/>
    <property type="match status" value="1"/>
</dbReference>
<proteinExistence type="predicted"/>
<dbReference type="Proteomes" id="UP000030302">
    <property type="component" value="Chromosome"/>
</dbReference>
<dbReference type="HOGENOM" id="CLU_067821_4_2_4"/>
<dbReference type="KEGG" id="care:LT85_1942"/>